<dbReference type="SMART" id="SM00743">
    <property type="entry name" value="Agenet"/>
    <property type="match status" value="1"/>
</dbReference>
<evidence type="ECO:0000313" key="4">
    <source>
        <dbReference type="Proteomes" id="UP001237642"/>
    </source>
</evidence>
<sequence>MLGNKHIYEAWLERTISEVKGHHVIHFYLASTSANPLLVVVGTEKSDRHFVYVVSEDFLKVFGSSPAINAQTKWTSGSSVMEWLKSLVRKDNLPPTNSNLHNVPTQEGNGSIAIATSKPSGVQLLEPMPSREGNSSLDAIAAGGGVQEPNGAQLLEPAPKEQASFQFYDRKNEGGSGNLEQYIRAPRLAPPDKLSMRHSGRLNVRPRPPEEEPPTTFEVGAAVDAWWGDNWWEGFVFTVVSLSRKDEYNVFLPGPGKFLILHRRDLRASRDWVNDSWVPIKSHPDILSFLCSYFS</sequence>
<dbReference type="PANTHER" id="PTHR31917">
    <property type="entry name" value="AGENET DOMAIN-CONTAINING PROTEIN-RELATED"/>
    <property type="match status" value="1"/>
</dbReference>
<dbReference type="PANTHER" id="PTHR31917:SF3">
    <property type="entry name" value="BROMO ADJACENT-LIKE DOMAIN PROTEIN"/>
    <property type="match status" value="1"/>
</dbReference>
<comment type="caution">
    <text evidence="3">The sequence shown here is derived from an EMBL/GenBank/DDBJ whole genome shotgun (WGS) entry which is preliminary data.</text>
</comment>
<evidence type="ECO:0000313" key="3">
    <source>
        <dbReference type="EMBL" id="KAK1403159.1"/>
    </source>
</evidence>
<protein>
    <recommendedName>
        <fullName evidence="2">Agenet domain-containing protein</fullName>
    </recommendedName>
</protein>
<keyword evidence="4" id="KW-1185">Reference proteome</keyword>
<feature type="domain" description="Agenet" evidence="2">
    <location>
        <begin position="215"/>
        <end position="274"/>
    </location>
</feature>
<dbReference type="EMBL" id="JAUIZM010000001">
    <property type="protein sequence ID" value="KAK1403159.1"/>
    <property type="molecule type" value="Genomic_DNA"/>
</dbReference>
<proteinExistence type="predicted"/>
<dbReference type="InterPro" id="IPR014002">
    <property type="entry name" value="Agenet_dom_plant"/>
</dbReference>
<evidence type="ECO:0000259" key="2">
    <source>
        <dbReference type="SMART" id="SM00743"/>
    </source>
</evidence>
<accession>A0AAD8NAW6</accession>
<dbReference type="Proteomes" id="UP001237642">
    <property type="component" value="Unassembled WGS sequence"/>
</dbReference>
<reference evidence="3" key="1">
    <citation type="submission" date="2023-02" db="EMBL/GenBank/DDBJ databases">
        <title>Genome of toxic invasive species Heracleum sosnowskyi carries increased number of genes despite the absence of recent whole-genome duplications.</title>
        <authorList>
            <person name="Schelkunov M."/>
            <person name="Shtratnikova V."/>
            <person name="Makarenko M."/>
            <person name="Klepikova A."/>
            <person name="Omelchenko D."/>
            <person name="Novikova G."/>
            <person name="Obukhova E."/>
            <person name="Bogdanov V."/>
            <person name="Penin A."/>
            <person name="Logacheva M."/>
        </authorList>
    </citation>
    <scope>NUCLEOTIDE SEQUENCE</scope>
    <source>
        <strain evidence="3">Hsosn_3</strain>
        <tissue evidence="3">Leaf</tissue>
    </source>
</reference>
<name>A0AAD8NAW6_9APIA</name>
<evidence type="ECO:0000256" key="1">
    <source>
        <dbReference type="SAM" id="MobiDB-lite"/>
    </source>
</evidence>
<gene>
    <name evidence="3" type="ORF">POM88_002764</name>
</gene>
<feature type="region of interest" description="Disordered" evidence="1">
    <location>
        <begin position="194"/>
        <end position="215"/>
    </location>
</feature>
<reference evidence="3" key="2">
    <citation type="submission" date="2023-05" db="EMBL/GenBank/DDBJ databases">
        <authorList>
            <person name="Schelkunov M.I."/>
        </authorList>
    </citation>
    <scope>NUCLEOTIDE SEQUENCE</scope>
    <source>
        <strain evidence="3">Hsosn_3</strain>
        <tissue evidence="3">Leaf</tissue>
    </source>
</reference>
<organism evidence="3 4">
    <name type="scientific">Heracleum sosnowskyi</name>
    <dbReference type="NCBI Taxonomy" id="360622"/>
    <lineage>
        <taxon>Eukaryota</taxon>
        <taxon>Viridiplantae</taxon>
        <taxon>Streptophyta</taxon>
        <taxon>Embryophyta</taxon>
        <taxon>Tracheophyta</taxon>
        <taxon>Spermatophyta</taxon>
        <taxon>Magnoliopsida</taxon>
        <taxon>eudicotyledons</taxon>
        <taxon>Gunneridae</taxon>
        <taxon>Pentapetalae</taxon>
        <taxon>asterids</taxon>
        <taxon>campanulids</taxon>
        <taxon>Apiales</taxon>
        <taxon>Apiaceae</taxon>
        <taxon>Apioideae</taxon>
        <taxon>apioid superclade</taxon>
        <taxon>Tordylieae</taxon>
        <taxon>Tordyliinae</taxon>
        <taxon>Heracleum</taxon>
    </lineage>
</organism>
<dbReference type="AlphaFoldDB" id="A0AAD8NAW6"/>